<dbReference type="EMBL" id="FKBS01000014">
    <property type="protein sequence ID" value="SAI33278.1"/>
    <property type="molecule type" value="Genomic_DNA"/>
</dbReference>
<proteinExistence type="predicted"/>
<reference evidence="1 2" key="1">
    <citation type="submission" date="2016-03" db="EMBL/GenBank/DDBJ databases">
        <authorList>
            <consortium name="Pathogen Informatics"/>
        </authorList>
    </citation>
    <scope>NUCLEOTIDE SEQUENCE [LARGE SCALE GENOMIC DNA]</scope>
    <source>
        <strain evidence="1 2">NCTC13364</strain>
    </source>
</reference>
<name>A0A157PIR0_9BORD</name>
<accession>A0A157PIR0</accession>
<evidence type="ECO:0000313" key="2">
    <source>
        <dbReference type="Proteomes" id="UP000077037"/>
    </source>
</evidence>
<dbReference type="OrthoDB" id="8857594at2"/>
<dbReference type="AlphaFoldDB" id="A0A157PIR0"/>
<dbReference type="Proteomes" id="UP000077037">
    <property type="component" value="Unassembled WGS sequence"/>
</dbReference>
<protein>
    <submittedName>
        <fullName evidence="1">Uncharacterized protein</fullName>
    </submittedName>
</protein>
<sequence length="124" mass="14018">MRLQRTIDTPARGSLPVDQLWLAEDWGVIASWERGRDMARERPELAAAAARGELVILPWRGGVERALKSGRKFGSYRYLAMWQGLRGEDLLIDLDLERDITCTKHGVSVTYTHDFAKFTADEAA</sequence>
<organism evidence="1 2">
    <name type="scientific">Bordetella ansorpii</name>
    <dbReference type="NCBI Taxonomy" id="288768"/>
    <lineage>
        <taxon>Bacteria</taxon>
        <taxon>Pseudomonadati</taxon>
        <taxon>Pseudomonadota</taxon>
        <taxon>Betaproteobacteria</taxon>
        <taxon>Burkholderiales</taxon>
        <taxon>Alcaligenaceae</taxon>
        <taxon>Bordetella</taxon>
    </lineage>
</organism>
<evidence type="ECO:0000313" key="1">
    <source>
        <dbReference type="EMBL" id="SAI33278.1"/>
    </source>
</evidence>
<gene>
    <name evidence="1" type="ORF">SAMEA1982600_02702</name>
</gene>
<dbReference type="RefSeq" id="WP_066412869.1">
    <property type="nucleotide sequence ID" value="NZ_FKBS01000014.1"/>
</dbReference>